<evidence type="ECO:0000259" key="12">
    <source>
        <dbReference type="PROSITE" id="PS50929"/>
    </source>
</evidence>
<dbReference type="CDD" id="cd03250">
    <property type="entry name" value="ABCC_MRP_domain1"/>
    <property type="match status" value="1"/>
</dbReference>
<dbReference type="PROSITE" id="PS50929">
    <property type="entry name" value="ABC_TM1F"/>
    <property type="match status" value="1"/>
</dbReference>
<proteinExistence type="inferred from homology"/>
<name>A0A4P9XSS9_9FUNG</name>
<accession>A0A4P9XSS9</accession>
<dbReference type="SMART" id="SM00382">
    <property type="entry name" value="AAA"/>
    <property type="match status" value="2"/>
</dbReference>
<evidence type="ECO:0000256" key="7">
    <source>
        <dbReference type="ARBA" id="ARBA00022989"/>
    </source>
</evidence>
<dbReference type="InterPro" id="IPR027417">
    <property type="entry name" value="P-loop_NTPase"/>
</dbReference>
<dbReference type="CDD" id="cd18606">
    <property type="entry name" value="ABC_6TM_YOR1_D2_like"/>
    <property type="match status" value="1"/>
</dbReference>
<dbReference type="InterPro" id="IPR003593">
    <property type="entry name" value="AAA+_ATPase"/>
</dbReference>
<dbReference type="OrthoDB" id="6500128at2759"/>
<dbReference type="PROSITE" id="PS50893">
    <property type="entry name" value="ABC_TRANSPORTER_2"/>
    <property type="match status" value="2"/>
</dbReference>
<reference evidence="14" key="1">
    <citation type="journal article" date="2018" name="Nat. Microbiol.">
        <title>Leveraging single-cell genomics to expand the fungal tree of life.</title>
        <authorList>
            <person name="Ahrendt S.R."/>
            <person name="Quandt C.A."/>
            <person name="Ciobanu D."/>
            <person name="Clum A."/>
            <person name="Salamov A."/>
            <person name="Andreopoulos B."/>
            <person name="Cheng J.F."/>
            <person name="Woyke T."/>
            <person name="Pelin A."/>
            <person name="Henrissat B."/>
            <person name="Reynolds N.K."/>
            <person name="Benny G.L."/>
            <person name="Smith M.E."/>
            <person name="James T.Y."/>
            <person name="Grigoriev I.V."/>
        </authorList>
    </citation>
    <scope>NUCLEOTIDE SEQUENCE [LARGE SCALE GENOMIC DNA]</scope>
    <source>
        <strain evidence="14">RSA 1356</strain>
    </source>
</reference>
<feature type="region of interest" description="Disordered" evidence="9">
    <location>
        <begin position="61"/>
        <end position="105"/>
    </location>
</feature>
<dbReference type="STRING" id="78915.A0A4P9XSS9"/>
<dbReference type="PANTHER" id="PTHR24223:SF456">
    <property type="entry name" value="MULTIDRUG RESISTANCE-ASSOCIATED PROTEIN LETHAL(2)03659"/>
    <property type="match status" value="1"/>
</dbReference>
<dbReference type="Gene3D" id="3.40.50.300">
    <property type="entry name" value="P-loop containing nucleotide triphosphate hydrolases"/>
    <property type="match status" value="2"/>
</dbReference>
<evidence type="ECO:0000259" key="11">
    <source>
        <dbReference type="PROSITE" id="PS50893"/>
    </source>
</evidence>
<dbReference type="GO" id="GO:0005524">
    <property type="term" value="F:ATP binding"/>
    <property type="evidence" value="ECO:0007669"/>
    <property type="project" value="UniProtKB-KW"/>
</dbReference>
<keyword evidence="4 10" id="KW-0812">Transmembrane</keyword>
<sequence length="916" mass="100859">MVYPMVLALYVDAKVSLERIRDYLLAEELDNVAVTDMDAENAINIDNGTFAWETAPPAEVTKASKKAEKKRRKSKKWRKKKTKDAVDTASSSSPPSTRQTDSASASAAASVAVEASDQPLRASLRNINLQIPRGSLVAVVGSVGSGKSSLLNALVGEMKCLEGSVVFGGSVGYCPQTAWIQNATVRDNITFGLPYDEAKYRAVIRDCALERDLDILPDGDFTEIGERGINLSGGQKQRLNIARAVYFGADIILLDDPLSAVDAHVARHLFERCIQGALANRTRVLVTHQLHFVRHADYVLYMENGEIKQQGSFEQLSKESGAFAQLISEYGGADDEKTSDDEDASGGSGDDTDIEEEKKKPAKTSGQALMTVEERATGAVAAAVYKSYIRAGGGWKTVRCLTLALTMRFDPQCSNDLWLSWWSGDELHLSMGQYMGVYAGWGVAQMVAGILFGISLAYLCARASKTLHDDAINNVFRAPMSFFDTTPLGRIINRFSKDMDSVDNQLIEALRMFTSTLAITAATFLMICVVFPIFLAPLVPLLCLYYYFQLFYRATSRELKRIDSVTRSPLYAHFGETLTGLATIRAYREQNRFIGENEQLMDTTNRPYYLSFTIQRWLGMRLEAIANILTFFVSIFTVISRTSVSPGLIGLVMSYSLQVTGTLNWCVRQAAEVEVNMNAVERLEYYAQELDQEAPAVLPDNRPDERWPSRGAIEINQLELAYRKGLPNVLHGVSASIRGGEKIGVVGRTGAGKSSIMVALFRLVEVSGGSISIDGVDISSLGLRDLRSRLAIIPQDPTLFHGTVRSNLDPFSRYTDQELWDALDRADMKTYVAGLADGLDAEVSEGGENFSAGQRQLVCLARAILVHARILIMDEATASVDMRTDALLQKAIREDFAGCTILTIAHRLNTVIDYDR</sequence>
<dbReference type="Pfam" id="PF00005">
    <property type="entry name" value="ABC_tran"/>
    <property type="match status" value="2"/>
</dbReference>
<feature type="region of interest" description="Disordered" evidence="9">
    <location>
        <begin position="332"/>
        <end position="366"/>
    </location>
</feature>
<dbReference type="SUPFAM" id="SSF52540">
    <property type="entry name" value="P-loop containing nucleoside triphosphate hydrolases"/>
    <property type="match status" value="2"/>
</dbReference>
<dbReference type="FunFam" id="3.40.50.300:FF:000163">
    <property type="entry name" value="Multidrug resistance-associated protein member 4"/>
    <property type="match status" value="1"/>
</dbReference>
<dbReference type="EMBL" id="KZ992548">
    <property type="protein sequence ID" value="RKP09032.1"/>
    <property type="molecule type" value="Genomic_DNA"/>
</dbReference>
<dbReference type="GO" id="GO:0016887">
    <property type="term" value="F:ATP hydrolysis activity"/>
    <property type="evidence" value="ECO:0007669"/>
    <property type="project" value="InterPro"/>
</dbReference>
<gene>
    <name evidence="13" type="ORF">THASP1DRAFT_34502</name>
</gene>
<dbReference type="AlphaFoldDB" id="A0A4P9XSS9"/>
<evidence type="ECO:0000256" key="6">
    <source>
        <dbReference type="ARBA" id="ARBA00022840"/>
    </source>
</evidence>
<dbReference type="FunFam" id="1.20.1560.10:FF:000010">
    <property type="entry name" value="Multidrug resistance-associated ABC transporter"/>
    <property type="match status" value="1"/>
</dbReference>
<comment type="subcellular location">
    <subcellularLocation>
        <location evidence="1">Membrane</location>
        <topology evidence="1">Multi-pass membrane protein</topology>
    </subcellularLocation>
</comment>
<protein>
    <submittedName>
        <fullName evidence="13">Putative ATP-binding cassette transporter protein YOR1</fullName>
    </submittedName>
</protein>
<dbReference type="InterPro" id="IPR017871">
    <property type="entry name" value="ABC_transporter-like_CS"/>
</dbReference>
<feature type="compositionally biased region" description="Polar residues" evidence="9">
    <location>
        <begin position="88"/>
        <end position="101"/>
    </location>
</feature>
<evidence type="ECO:0000313" key="14">
    <source>
        <dbReference type="Proteomes" id="UP000271241"/>
    </source>
</evidence>
<keyword evidence="5" id="KW-0547">Nucleotide-binding</keyword>
<dbReference type="CDD" id="cd03244">
    <property type="entry name" value="ABCC_MRP_domain2"/>
    <property type="match status" value="1"/>
</dbReference>
<keyword evidence="14" id="KW-1185">Reference proteome</keyword>
<dbReference type="PANTHER" id="PTHR24223">
    <property type="entry name" value="ATP-BINDING CASSETTE SUB-FAMILY C"/>
    <property type="match status" value="1"/>
</dbReference>
<feature type="domain" description="ABC transmembrane type-1" evidence="12">
    <location>
        <begin position="434"/>
        <end position="674"/>
    </location>
</feature>
<evidence type="ECO:0000256" key="1">
    <source>
        <dbReference type="ARBA" id="ARBA00004141"/>
    </source>
</evidence>
<dbReference type="InterPro" id="IPR003439">
    <property type="entry name" value="ABC_transporter-like_ATP-bd"/>
</dbReference>
<keyword evidence="6 13" id="KW-0067">ATP-binding</keyword>
<evidence type="ECO:0000313" key="13">
    <source>
        <dbReference type="EMBL" id="RKP09032.1"/>
    </source>
</evidence>
<evidence type="ECO:0000256" key="5">
    <source>
        <dbReference type="ARBA" id="ARBA00022741"/>
    </source>
</evidence>
<dbReference type="Pfam" id="PF00664">
    <property type="entry name" value="ABC_membrane"/>
    <property type="match status" value="1"/>
</dbReference>
<feature type="compositionally biased region" description="Basic residues" evidence="9">
    <location>
        <begin position="63"/>
        <end position="82"/>
    </location>
</feature>
<dbReference type="InterPro" id="IPR011527">
    <property type="entry name" value="ABC1_TM_dom"/>
</dbReference>
<evidence type="ECO:0000256" key="8">
    <source>
        <dbReference type="ARBA" id="ARBA00023136"/>
    </source>
</evidence>
<dbReference type="FunFam" id="3.40.50.300:FF:000997">
    <property type="entry name" value="Multidrug resistance-associated protein 1"/>
    <property type="match status" value="1"/>
</dbReference>
<keyword evidence="8 10" id="KW-0472">Membrane</keyword>
<dbReference type="GO" id="GO:0016020">
    <property type="term" value="C:membrane"/>
    <property type="evidence" value="ECO:0007669"/>
    <property type="project" value="UniProtKB-SubCell"/>
</dbReference>
<evidence type="ECO:0000256" key="3">
    <source>
        <dbReference type="ARBA" id="ARBA00022448"/>
    </source>
</evidence>
<dbReference type="InterPro" id="IPR050173">
    <property type="entry name" value="ABC_transporter_C-like"/>
</dbReference>
<comment type="similarity">
    <text evidence="2">Belongs to the ABC transporter superfamily. ABCC family. Conjugate transporter (TC 3.A.1.208) subfamily.</text>
</comment>
<feature type="domain" description="ABC transporter" evidence="11">
    <location>
        <begin position="108"/>
        <end position="329"/>
    </location>
</feature>
<dbReference type="SUPFAM" id="SSF90123">
    <property type="entry name" value="ABC transporter transmembrane region"/>
    <property type="match status" value="1"/>
</dbReference>
<dbReference type="PROSITE" id="PS00211">
    <property type="entry name" value="ABC_TRANSPORTER_1"/>
    <property type="match status" value="2"/>
</dbReference>
<evidence type="ECO:0000256" key="10">
    <source>
        <dbReference type="SAM" id="Phobius"/>
    </source>
</evidence>
<dbReference type="GO" id="GO:0140359">
    <property type="term" value="F:ABC-type transporter activity"/>
    <property type="evidence" value="ECO:0007669"/>
    <property type="project" value="InterPro"/>
</dbReference>
<dbReference type="Gene3D" id="1.20.1560.10">
    <property type="entry name" value="ABC transporter type 1, transmembrane domain"/>
    <property type="match status" value="1"/>
</dbReference>
<feature type="transmembrane region" description="Helical" evidence="10">
    <location>
        <begin position="517"/>
        <end position="548"/>
    </location>
</feature>
<evidence type="ECO:0000256" key="4">
    <source>
        <dbReference type="ARBA" id="ARBA00022692"/>
    </source>
</evidence>
<dbReference type="InterPro" id="IPR036640">
    <property type="entry name" value="ABC1_TM_sf"/>
</dbReference>
<keyword evidence="7 10" id="KW-1133">Transmembrane helix</keyword>
<feature type="domain" description="ABC transporter" evidence="11">
    <location>
        <begin position="715"/>
        <end position="916"/>
    </location>
</feature>
<organism evidence="13 14">
    <name type="scientific">Thamnocephalis sphaerospora</name>
    <dbReference type="NCBI Taxonomy" id="78915"/>
    <lineage>
        <taxon>Eukaryota</taxon>
        <taxon>Fungi</taxon>
        <taxon>Fungi incertae sedis</taxon>
        <taxon>Zoopagomycota</taxon>
        <taxon>Zoopagomycotina</taxon>
        <taxon>Zoopagomycetes</taxon>
        <taxon>Zoopagales</taxon>
        <taxon>Sigmoideomycetaceae</taxon>
        <taxon>Thamnocephalis</taxon>
    </lineage>
</organism>
<evidence type="ECO:0000256" key="9">
    <source>
        <dbReference type="SAM" id="MobiDB-lite"/>
    </source>
</evidence>
<evidence type="ECO:0000256" key="2">
    <source>
        <dbReference type="ARBA" id="ARBA00009726"/>
    </source>
</evidence>
<feature type="transmembrane region" description="Helical" evidence="10">
    <location>
        <begin position="438"/>
        <end position="459"/>
    </location>
</feature>
<feature type="compositionally biased region" description="Acidic residues" evidence="9">
    <location>
        <begin position="337"/>
        <end position="355"/>
    </location>
</feature>
<keyword evidence="3" id="KW-0813">Transport</keyword>
<dbReference type="Proteomes" id="UP000271241">
    <property type="component" value="Unassembled WGS sequence"/>
</dbReference>